<keyword evidence="1" id="KW-0472">Membrane</keyword>
<dbReference type="InterPro" id="IPR007110">
    <property type="entry name" value="Ig-like_dom"/>
</dbReference>
<feature type="transmembrane region" description="Helical" evidence="1">
    <location>
        <begin position="242"/>
        <end position="267"/>
    </location>
</feature>
<dbReference type="InterPro" id="IPR013106">
    <property type="entry name" value="Ig_V-set"/>
</dbReference>
<dbReference type="Ensembl" id="ENSCMIT00000010688.1">
    <property type="protein sequence ID" value="ENSCMIP00000010416.1"/>
    <property type="gene ID" value="ENSCMIG00000005501.1"/>
</dbReference>
<reference evidence="5" key="2">
    <citation type="journal article" date="2007" name="PLoS Biol.">
        <title>Survey sequencing and comparative analysis of the elephant shark (Callorhinchus milii) genome.</title>
        <authorList>
            <person name="Venkatesh B."/>
            <person name="Kirkness E.F."/>
            <person name="Loh Y.H."/>
            <person name="Halpern A.L."/>
            <person name="Lee A.P."/>
            <person name="Johnson J."/>
            <person name="Dandona N."/>
            <person name="Viswanathan L.D."/>
            <person name="Tay A."/>
            <person name="Venter J.C."/>
            <person name="Strausberg R.L."/>
            <person name="Brenner S."/>
        </authorList>
    </citation>
    <scope>NUCLEOTIDE SEQUENCE [LARGE SCALE GENOMIC DNA]</scope>
</reference>
<dbReference type="Gene3D" id="2.60.40.10">
    <property type="entry name" value="Immunoglobulins"/>
    <property type="match status" value="2"/>
</dbReference>
<dbReference type="InterPro" id="IPR036179">
    <property type="entry name" value="Ig-like_dom_sf"/>
</dbReference>
<dbReference type="SUPFAM" id="SSF48726">
    <property type="entry name" value="Immunoglobulin"/>
    <property type="match status" value="2"/>
</dbReference>
<dbReference type="InterPro" id="IPR003598">
    <property type="entry name" value="Ig_sub2"/>
</dbReference>
<proteinExistence type="predicted"/>
<dbReference type="PANTHER" id="PTHR45046:SF1">
    <property type="entry name" value="V-SET AND IMMUNOGLOBULIN DOMAIN-CONTAINING PROTEIN 2"/>
    <property type="match status" value="1"/>
</dbReference>
<reference evidence="5" key="3">
    <citation type="journal article" date="2014" name="Nature">
        <title>Elephant shark genome provides unique insights into gnathostome evolution.</title>
        <authorList>
            <consortium name="International Elephant Shark Genome Sequencing Consortium"/>
            <person name="Venkatesh B."/>
            <person name="Lee A.P."/>
            <person name="Ravi V."/>
            <person name="Maurya A.K."/>
            <person name="Lian M.M."/>
            <person name="Swann J.B."/>
            <person name="Ohta Y."/>
            <person name="Flajnik M.F."/>
            <person name="Sutoh Y."/>
            <person name="Kasahara M."/>
            <person name="Hoon S."/>
            <person name="Gangu V."/>
            <person name="Roy S.W."/>
            <person name="Irimia M."/>
            <person name="Korzh V."/>
            <person name="Kondrychyn I."/>
            <person name="Lim Z.W."/>
            <person name="Tay B.H."/>
            <person name="Tohari S."/>
            <person name="Kong K.W."/>
            <person name="Ho S."/>
            <person name="Lorente-Galdos B."/>
            <person name="Quilez J."/>
            <person name="Marques-Bonet T."/>
            <person name="Raney B.J."/>
            <person name="Ingham P.W."/>
            <person name="Tay A."/>
            <person name="Hillier L.W."/>
            <person name="Minx P."/>
            <person name="Boehm T."/>
            <person name="Wilson R.K."/>
            <person name="Brenner S."/>
            <person name="Warren W.C."/>
        </authorList>
    </citation>
    <scope>NUCLEOTIDE SEQUENCE [LARGE SCALE GENOMIC DNA]</scope>
</reference>
<dbReference type="Pfam" id="PF07686">
    <property type="entry name" value="V-set"/>
    <property type="match status" value="1"/>
</dbReference>
<dbReference type="InterPro" id="IPR003599">
    <property type="entry name" value="Ig_sub"/>
</dbReference>
<keyword evidence="1" id="KW-0812">Transmembrane</keyword>
<dbReference type="InterPro" id="IPR013783">
    <property type="entry name" value="Ig-like_fold"/>
</dbReference>
<name>A0A4W3H3X3_CALMI</name>
<dbReference type="CDD" id="cd00096">
    <property type="entry name" value="Ig"/>
    <property type="match status" value="1"/>
</dbReference>
<evidence type="ECO:0000256" key="2">
    <source>
        <dbReference type="SAM" id="SignalP"/>
    </source>
</evidence>
<dbReference type="Pfam" id="PF13927">
    <property type="entry name" value="Ig_3"/>
    <property type="match status" value="1"/>
</dbReference>
<reference evidence="5" key="1">
    <citation type="journal article" date="2006" name="Science">
        <title>Ancient noncoding elements conserved in the human genome.</title>
        <authorList>
            <person name="Venkatesh B."/>
            <person name="Kirkness E.F."/>
            <person name="Loh Y.H."/>
            <person name="Halpern A.L."/>
            <person name="Lee A.P."/>
            <person name="Johnson J."/>
            <person name="Dandona N."/>
            <person name="Viswanathan L.D."/>
            <person name="Tay A."/>
            <person name="Venter J.C."/>
            <person name="Strausberg R.L."/>
            <person name="Brenner S."/>
        </authorList>
    </citation>
    <scope>NUCLEOTIDE SEQUENCE [LARGE SCALE GENOMIC DNA]</scope>
</reference>
<evidence type="ECO:0000313" key="5">
    <source>
        <dbReference type="Proteomes" id="UP000314986"/>
    </source>
</evidence>
<dbReference type="InParanoid" id="A0A4W3H3X3"/>
<dbReference type="STRING" id="7868.ENSCMIP00000010416"/>
<dbReference type="GeneTree" id="ENSGT00940000161544"/>
<feature type="domain" description="Ig-like" evidence="3">
    <location>
        <begin position="23"/>
        <end position="139"/>
    </location>
</feature>
<dbReference type="SMART" id="SM00409">
    <property type="entry name" value="IG"/>
    <property type="match status" value="2"/>
</dbReference>
<evidence type="ECO:0000313" key="4">
    <source>
        <dbReference type="Ensembl" id="ENSCMIP00000010416.1"/>
    </source>
</evidence>
<reference evidence="4" key="4">
    <citation type="submission" date="2025-08" db="UniProtKB">
        <authorList>
            <consortium name="Ensembl"/>
        </authorList>
    </citation>
    <scope>IDENTIFICATION</scope>
</reference>
<feature type="signal peptide" evidence="2">
    <location>
        <begin position="1"/>
        <end position="24"/>
    </location>
</feature>
<dbReference type="PROSITE" id="PS50835">
    <property type="entry name" value="IG_LIKE"/>
    <property type="match status" value="2"/>
</dbReference>
<keyword evidence="5" id="KW-1185">Reference proteome</keyword>
<protein>
    <recommendedName>
        <fullName evidence="3">Ig-like domain-containing protein</fullName>
    </recommendedName>
</protein>
<dbReference type="SMART" id="SM00408">
    <property type="entry name" value="IGc2"/>
    <property type="match status" value="1"/>
</dbReference>
<keyword evidence="2" id="KW-0732">Signal</keyword>
<sequence>MAVARQTWTLGLLLVTSRFAVVELISVLTSRPEITVNVGTDALLDCKYTTAIGTSFTLDWRFVPGSAPNAQAMKILYYTNGETYKLGPKSKRLKLVNEPPTRGIASIRLEKTESSDSGKYICDINNPPDFAGTSEIFVNLIVQVPPSTPQCTVSGKPHVGNNITLSCRSTEGRPSPVYVWSEVNPSPGTSAATNVKKDNSKGTLTLRNLTEGNSGTYRCVASNILGQDLCHVVLTVTYNNELGVIVGAVFGTSIALILIGAVAYCLLHRRADHPKPVFVGNELREDALAPGKDPNSQLLESSIALRPGVSHSTDSKYNIVV</sequence>
<dbReference type="AlphaFoldDB" id="A0A4W3H3X3"/>
<evidence type="ECO:0000256" key="1">
    <source>
        <dbReference type="SAM" id="Phobius"/>
    </source>
</evidence>
<evidence type="ECO:0000259" key="3">
    <source>
        <dbReference type="PROSITE" id="PS50835"/>
    </source>
</evidence>
<reference evidence="4" key="5">
    <citation type="submission" date="2025-09" db="UniProtKB">
        <authorList>
            <consortium name="Ensembl"/>
        </authorList>
    </citation>
    <scope>IDENTIFICATION</scope>
</reference>
<dbReference type="OMA" id="CLIKFQK"/>
<organism evidence="4 5">
    <name type="scientific">Callorhinchus milii</name>
    <name type="common">Ghost shark</name>
    <dbReference type="NCBI Taxonomy" id="7868"/>
    <lineage>
        <taxon>Eukaryota</taxon>
        <taxon>Metazoa</taxon>
        <taxon>Chordata</taxon>
        <taxon>Craniata</taxon>
        <taxon>Vertebrata</taxon>
        <taxon>Chondrichthyes</taxon>
        <taxon>Holocephali</taxon>
        <taxon>Chimaeriformes</taxon>
        <taxon>Callorhinchidae</taxon>
        <taxon>Callorhinchus</taxon>
    </lineage>
</organism>
<keyword evidence="1" id="KW-1133">Transmembrane helix</keyword>
<dbReference type="InterPro" id="IPR042475">
    <property type="entry name" value="VSIG2"/>
</dbReference>
<feature type="domain" description="Ig-like" evidence="3">
    <location>
        <begin position="146"/>
        <end position="237"/>
    </location>
</feature>
<feature type="chain" id="PRO_5021408526" description="Ig-like domain-containing protein" evidence="2">
    <location>
        <begin position="25"/>
        <end position="321"/>
    </location>
</feature>
<dbReference type="PANTHER" id="PTHR45046">
    <property type="entry name" value="V-SET AND IMMUNOGLOBULIN DOMAIN-CONTAINING PROTEIN 2"/>
    <property type="match status" value="1"/>
</dbReference>
<accession>A0A4W3H3X3</accession>
<dbReference type="Proteomes" id="UP000314986">
    <property type="component" value="Unassembled WGS sequence"/>
</dbReference>